<keyword evidence="3" id="KW-1185">Reference proteome</keyword>
<reference evidence="2" key="1">
    <citation type="submission" date="2021-01" db="EMBL/GenBank/DDBJ databases">
        <title>Whole genome shotgun sequence of Planobispora rosea NBRC 15558.</title>
        <authorList>
            <person name="Komaki H."/>
            <person name="Tamura T."/>
        </authorList>
    </citation>
    <scope>NUCLEOTIDE SEQUENCE</scope>
    <source>
        <strain evidence="2">NBRC 15558</strain>
    </source>
</reference>
<comment type="caution">
    <text evidence="2">The sequence shown here is derived from an EMBL/GenBank/DDBJ whole genome shotgun (WGS) entry which is preliminary data.</text>
</comment>
<proteinExistence type="predicted"/>
<evidence type="ECO:0000313" key="2">
    <source>
        <dbReference type="EMBL" id="GIH86497.1"/>
    </source>
</evidence>
<protein>
    <submittedName>
        <fullName evidence="2">Uncharacterized protein</fullName>
    </submittedName>
</protein>
<evidence type="ECO:0000256" key="1">
    <source>
        <dbReference type="SAM" id="MobiDB-lite"/>
    </source>
</evidence>
<sequence length="90" mass="8502">MGAPAERALIDDGQGAVGAVDADGEPGPHTCGDQAQLGPAWFSGMGADDGAAGAASAAAFGAAADETGRSARLGLGLFAAAGSWRMGGSP</sequence>
<feature type="region of interest" description="Disordered" evidence="1">
    <location>
        <begin position="1"/>
        <end position="36"/>
    </location>
</feature>
<feature type="compositionally biased region" description="Low complexity" evidence="1">
    <location>
        <begin position="11"/>
        <end position="21"/>
    </location>
</feature>
<dbReference type="EMBL" id="BOOI01000046">
    <property type="protein sequence ID" value="GIH86497.1"/>
    <property type="molecule type" value="Genomic_DNA"/>
</dbReference>
<gene>
    <name evidence="2" type="ORF">Pro02_49050</name>
</gene>
<dbReference type="AlphaFoldDB" id="A0A8J3S2H6"/>
<accession>A0A8J3S2H6</accession>
<organism evidence="2 3">
    <name type="scientific">Planobispora rosea</name>
    <dbReference type="NCBI Taxonomy" id="35762"/>
    <lineage>
        <taxon>Bacteria</taxon>
        <taxon>Bacillati</taxon>
        <taxon>Actinomycetota</taxon>
        <taxon>Actinomycetes</taxon>
        <taxon>Streptosporangiales</taxon>
        <taxon>Streptosporangiaceae</taxon>
        <taxon>Planobispora</taxon>
    </lineage>
</organism>
<evidence type="ECO:0000313" key="3">
    <source>
        <dbReference type="Proteomes" id="UP000655044"/>
    </source>
</evidence>
<dbReference type="Proteomes" id="UP000655044">
    <property type="component" value="Unassembled WGS sequence"/>
</dbReference>
<name>A0A8J3S2H6_PLARO</name>